<keyword evidence="6 14" id="KW-0444">Lipid biosynthesis</keyword>
<evidence type="ECO:0000256" key="4">
    <source>
        <dbReference type="ARBA" id="ARBA00022448"/>
    </source>
</evidence>
<dbReference type="PANTHER" id="PTHR20863:SF28">
    <property type="entry name" value="ACYL CARRIER PROTEIN, MITOCHONDRIAL"/>
    <property type="match status" value="1"/>
</dbReference>
<evidence type="ECO:0000256" key="10">
    <source>
        <dbReference type="ARBA" id="ARBA00022982"/>
    </source>
</evidence>
<evidence type="ECO:0000256" key="3">
    <source>
        <dbReference type="ARBA" id="ARBA00010930"/>
    </source>
</evidence>
<dbReference type="InterPro" id="IPR003231">
    <property type="entry name" value="ACP"/>
</dbReference>
<keyword evidence="17" id="KW-1185">Reference proteome</keyword>
<evidence type="ECO:0000256" key="11">
    <source>
        <dbReference type="ARBA" id="ARBA00023098"/>
    </source>
</evidence>
<dbReference type="OMA" id="ANTPEAH"/>
<evidence type="ECO:0000256" key="1">
    <source>
        <dbReference type="ARBA" id="ARBA00004173"/>
    </source>
</evidence>
<dbReference type="STRING" id="698492.A0A0E9NFS7"/>
<comment type="function">
    <text evidence="14">Carrier of the growing fatty acid chain in fatty acid biosynthesis.</text>
</comment>
<evidence type="ECO:0000313" key="17">
    <source>
        <dbReference type="Proteomes" id="UP000033140"/>
    </source>
</evidence>
<evidence type="ECO:0000256" key="13">
    <source>
        <dbReference type="ARBA" id="ARBA00023160"/>
    </source>
</evidence>
<dbReference type="GO" id="GO:0000036">
    <property type="term" value="F:acyl carrier activity"/>
    <property type="evidence" value="ECO:0007669"/>
    <property type="project" value="TreeGrafter"/>
</dbReference>
<keyword evidence="12" id="KW-0496">Mitochondrion</keyword>
<dbReference type="PROSITE" id="PS50075">
    <property type="entry name" value="CARRIER"/>
    <property type="match status" value="1"/>
</dbReference>
<evidence type="ECO:0000256" key="7">
    <source>
        <dbReference type="ARBA" id="ARBA00022553"/>
    </source>
</evidence>
<organism evidence="16 17">
    <name type="scientific">Saitoella complicata (strain BCRC 22490 / CBS 7301 / JCM 7358 / NBRC 10748 / NRRL Y-17804)</name>
    <dbReference type="NCBI Taxonomy" id="698492"/>
    <lineage>
        <taxon>Eukaryota</taxon>
        <taxon>Fungi</taxon>
        <taxon>Dikarya</taxon>
        <taxon>Ascomycota</taxon>
        <taxon>Taphrinomycotina</taxon>
        <taxon>Taphrinomycotina incertae sedis</taxon>
        <taxon>Saitoella</taxon>
    </lineage>
</organism>
<reference evidence="16 17" key="2">
    <citation type="journal article" date="2014" name="J. Gen. Appl. Microbiol.">
        <title>The early diverging ascomycetous budding yeast Saitoella complicata has three histone deacetylases belonging to the Clr6, Hos2, and Rpd3 lineages.</title>
        <authorList>
            <person name="Nishida H."/>
            <person name="Matsumoto T."/>
            <person name="Kondo S."/>
            <person name="Hamamoto M."/>
            <person name="Yoshikawa H."/>
        </authorList>
    </citation>
    <scope>NUCLEOTIDE SEQUENCE [LARGE SCALE GENOMIC DNA]</scope>
    <source>
        <strain evidence="16 17">NRRL Y-17804</strain>
    </source>
</reference>
<evidence type="ECO:0000256" key="12">
    <source>
        <dbReference type="ARBA" id="ARBA00023128"/>
    </source>
</evidence>
<dbReference type="FunFam" id="1.10.1200.10:FF:000003">
    <property type="entry name" value="Acyl carrier protein"/>
    <property type="match status" value="1"/>
</dbReference>
<evidence type="ECO:0000256" key="6">
    <source>
        <dbReference type="ARBA" id="ARBA00022516"/>
    </source>
</evidence>
<accession>A0A0E9NFS7</accession>
<gene>
    <name evidence="16" type="ORF">G7K_2445-t1</name>
</gene>
<evidence type="ECO:0000256" key="8">
    <source>
        <dbReference type="ARBA" id="ARBA00022832"/>
    </source>
</evidence>
<dbReference type="GO" id="GO:0000035">
    <property type="term" value="F:acyl binding"/>
    <property type="evidence" value="ECO:0007669"/>
    <property type="project" value="TreeGrafter"/>
</dbReference>
<comment type="caution">
    <text evidence="16">The sequence shown here is derived from an EMBL/GenBank/DDBJ whole genome shotgun (WGS) entry which is preliminary data.</text>
</comment>
<evidence type="ECO:0000256" key="9">
    <source>
        <dbReference type="ARBA" id="ARBA00022946"/>
    </source>
</evidence>
<dbReference type="Gene3D" id="1.10.1200.10">
    <property type="entry name" value="ACP-like"/>
    <property type="match status" value="1"/>
</dbReference>
<protein>
    <recommendedName>
        <fullName evidence="14">Acyl carrier protein</fullName>
    </recommendedName>
</protein>
<proteinExistence type="inferred from homology"/>
<comment type="subcellular location">
    <subcellularLocation>
        <location evidence="1">Mitochondrion</location>
    </subcellularLocation>
</comment>
<name>A0A0E9NFS7_SAICN</name>
<comment type="pathway">
    <text evidence="2">Lipid metabolism; fatty acid biosynthesis.</text>
</comment>
<keyword evidence="11" id="KW-0443">Lipid metabolism</keyword>
<keyword evidence="13 14" id="KW-0275">Fatty acid biosynthesis</keyword>
<keyword evidence="10" id="KW-0249">Electron transport</keyword>
<keyword evidence="5 14" id="KW-0596">Phosphopantetheine</keyword>
<dbReference type="GO" id="GO:0099128">
    <property type="term" value="C:mitochondrial [2Fe-2S] assembly complex"/>
    <property type="evidence" value="ECO:0007669"/>
    <property type="project" value="UniProtKB-ARBA"/>
</dbReference>
<dbReference type="SUPFAM" id="SSF47336">
    <property type="entry name" value="ACP-like"/>
    <property type="match status" value="1"/>
</dbReference>
<dbReference type="AlphaFoldDB" id="A0A0E9NFS7"/>
<evidence type="ECO:0000256" key="14">
    <source>
        <dbReference type="RuleBase" id="RU000722"/>
    </source>
</evidence>
<evidence type="ECO:0000313" key="16">
    <source>
        <dbReference type="EMBL" id="GAO48265.1"/>
    </source>
</evidence>
<dbReference type="Pfam" id="PF00550">
    <property type="entry name" value="PP-binding"/>
    <property type="match status" value="1"/>
</dbReference>
<dbReference type="InterPro" id="IPR036736">
    <property type="entry name" value="ACP-like_sf"/>
</dbReference>
<dbReference type="InterPro" id="IPR009081">
    <property type="entry name" value="PP-bd_ACP"/>
</dbReference>
<keyword evidence="4" id="KW-0813">Transport</keyword>
<evidence type="ECO:0000259" key="15">
    <source>
        <dbReference type="PROSITE" id="PS50075"/>
    </source>
</evidence>
<keyword evidence="7" id="KW-0597">Phosphoprotein</keyword>
<feature type="domain" description="Carrier" evidence="15">
    <location>
        <begin position="38"/>
        <end position="112"/>
    </location>
</feature>
<evidence type="ECO:0000256" key="2">
    <source>
        <dbReference type="ARBA" id="ARBA00005194"/>
    </source>
</evidence>
<sequence length="144" mass="15968">MSLRASVNFLGAVRSAAASSSSFRIAAAQRFYSSLGEANIESRVLDCIKSFDKINQDKISNTASFEDLGLDSLDVVEVVLAIEEEFSVEIPDKVADGMKTLVARLENDQTEKQVVYVYWRELRRENGHGVRTDPYIDIRGGAFA</sequence>
<dbReference type="EMBL" id="BACD03000013">
    <property type="protein sequence ID" value="GAO48265.1"/>
    <property type="molecule type" value="Genomic_DNA"/>
</dbReference>
<reference evidence="16 17" key="1">
    <citation type="journal article" date="2011" name="J. Gen. Appl. Microbiol.">
        <title>Draft genome sequencing of the enigmatic yeast Saitoella complicata.</title>
        <authorList>
            <person name="Nishida H."/>
            <person name="Hamamoto M."/>
            <person name="Sugiyama J."/>
        </authorList>
    </citation>
    <scope>NUCLEOTIDE SEQUENCE [LARGE SCALE GENOMIC DNA]</scope>
    <source>
        <strain evidence="16 17">NRRL Y-17804</strain>
    </source>
</reference>
<keyword evidence="8" id="KW-0276">Fatty acid metabolism</keyword>
<dbReference type="PANTHER" id="PTHR20863">
    <property type="entry name" value="ACYL CARRIER PROTEIN"/>
    <property type="match status" value="1"/>
</dbReference>
<comment type="similarity">
    <text evidence="3">Belongs to the acyl carrier protein (ACP) family.</text>
</comment>
<evidence type="ECO:0000256" key="5">
    <source>
        <dbReference type="ARBA" id="ARBA00022450"/>
    </source>
</evidence>
<keyword evidence="9" id="KW-0809">Transit peptide</keyword>
<reference evidence="16 17" key="3">
    <citation type="journal article" date="2015" name="Genome Announc.">
        <title>Draft Genome Sequence of the Archiascomycetous Yeast Saitoella complicata.</title>
        <authorList>
            <person name="Yamauchi K."/>
            <person name="Kondo S."/>
            <person name="Hamamoto M."/>
            <person name="Takahashi Y."/>
            <person name="Ogura Y."/>
            <person name="Hayashi T."/>
            <person name="Nishida H."/>
        </authorList>
    </citation>
    <scope>NUCLEOTIDE SEQUENCE [LARGE SCALE GENOMIC DNA]</scope>
    <source>
        <strain evidence="16 17">NRRL Y-17804</strain>
    </source>
</reference>
<dbReference type="Proteomes" id="UP000033140">
    <property type="component" value="Unassembled WGS sequence"/>
</dbReference>